<sequence length="1548" mass="180461">MKDLTEIKLLDEQNPTQKQDLPFLFLNKLTSLDSRVMLPENLSCNVNVRDFLYALIQCSDDNLRQHIMEKLASCQLAVTVLLPFVEPNQEPMLLIWALRRVVKKWKEEKTSLAPETPIVDKPVFTVGFIRIGRIPLSKSLILNNILGRAQCNEYFRYFISEKEDQKDSLYATGSIEAQWFLPMHDREGEILTHVTLFLNLRGDSNSFPVQRDFLCKTANAVFVFIDYKAKEKYEPTVSFVTETAKRSCIVYLTKKRRKNETHNIGVMKVHKYREHLEYYVSRGENIDLSHIICSHVHKICKVTKPEDYKSIAKWSEINETRIRVDQHAENCQKALDLLRSVFKTHNPHTIQYVKDNFFTLHTKWLEWVKADQMRINNKEETVASQIGKKNNLKRQIRQGQLKEGFSKGISTLLECFQKMFLEQEQHFLHYFMSHFQSFIERLVSIEIPPLIQKLDSTAQMLDQEKTMLKDCSDANEKIRIEEKILEHKKIIEDATNTLNMKHISYEHFIREFGHMYEALCEDENSNKRFKTLLTQIAVNLLLEGYSIELLDGESTYVPIKWIKGVLEHLCKVLHNPKVFTLSIIGIQSSGKSTLLNCMFGVRFPVRAGRCTRGLFMQLLKVHDNFKEKCGFQYLIIVDTEGLQCPDRTVKNDYTFDNSIATLSMCIADLSLLNVAQETIDAAMIGILQIAVHALIRMKKVRLVSHCRIIQQRVSDIAAAGNNKSNLEQIKLALDRATVTAAEEENVSHSIKEFADVFPFINDNEDLQFFPCLWMGLMSPPNSCYSDKIKKLRTNILDPVDKKFKNSRNCTLEMFTKRLVDVWEAVKEEDFVFSFQNSFDAMSYRRFRLQHNKWVADMRTHMVDWELKTEVGICKNNLTNSLKTLKSEINEQCENIITKIKSYVEENHKEEEVKRRETEFINDTIAVGKEITENISNYFKDTVETQEALDSLPQFLEEAQSDLRNSARVTAIKLRETHPNITLESGHDKLLIVFERIWKEKRRELEVRYSNRKRSDLDIEVACENCLTELIDQSFLKTNKQTFYDTKDREQCHLEERNGRLKIKKLPKRLLSLDIILGNEDEKSRQETLINKAFSDSVNAIKSRQADKSFDANFVKNIFSSAFETLKTQGIKDVFLIETLVKLNSTVTEILKQQERQYNARYTLDELFTAEKDNLKEDFLAYFDDTVQTERAIERSYTDIVKAVQELVINHINIQILSQMRAEDCCIDKQIMIGTILKELSVESKGLDYFNFINNNSSFIEEWLDKMVVNLMSRKVDSEFWVAKIAAEKIVTLSDTLETVLVNTKLDMEKDMKTSKMKRQQVSLSHWKKVSSKHFSTTEFKDYFAKLFLFNFPLMDYILFPDNLRLKITTLLKRDVMSKIKLMECNEDTVATNIKSQVKKNIALEVLDHLKSCNEVCPFCRVNCHLQGKNHKHKALLHYPQGIAGRRWKKSGKLTAETCSMLVSANASYYSNDLKDYRPYQNYTADYPEWDLTPIRDDKPLDYWQWVFVEHNDYFANAYGHKPADLPDEWSQVSKETAIKSLDDYFKLS</sequence>
<accession>A0A9Q1H1X6</accession>
<proteinExistence type="inferred from homology"/>
<evidence type="ECO:0000313" key="3">
    <source>
        <dbReference type="EMBL" id="KAJ8032127.1"/>
    </source>
</evidence>
<dbReference type="PANTHER" id="PTHR14819:SF25">
    <property type="entry name" value="CHROMOSOME UNDETERMINED SCAFFOLD_52, WHOLE GENOME SHOTGUN SEQUENCE"/>
    <property type="match status" value="1"/>
</dbReference>
<dbReference type="InterPro" id="IPR058641">
    <property type="entry name" value="GVIN1_dom"/>
</dbReference>
<evidence type="ECO:0000313" key="4">
    <source>
        <dbReference type="Proteomes" id="UP001152320"/>
    </source>
</evidence>
<dbReference type="PANTHER" id="PTHR14819">
    <property type="entry name" value="GTP-BINDING"/>
    <property type="match status" value="1"/>
</dbReference>
<dbReference type="Proteomes" id="UP001152320">
    <property type="component" value="Chromosome 12"/>
</dbReference>
<dbReference type="InterPro" id="IPR052986">
    <property type="entry name" value="VLIG_GTPase"/>
</dbReference>
<dbReference type="GO" id="GO:0005525">
    <property type="term" value="F:GTP binding"/>
    <property type="evidence" value="ECO:0007669"/>
    <property type="project" value="InterPro"/>
</dbReference>
<dbReference type="OrthoDB" id="1597724at2759"/>
<dbReference type="InterPro" id="IPR027417">
    <property type="entry name" value="P-loop_NTPase"/>
</dbReference>
<comment type="caution">
    <text evidence="3">The sequence shown here is derived from an EMBL/GenBank/DDBJ whole genome shotgun (WGS) entry which is preliminary data.</text>
</comment>
<dbReference type="Pfam" id="PF25683">
    <property type="entry name" value="URGCP_GTPase"/>
    <property type="match status" value="1"/>
</dbReference>
<name>A0A9Q1H1X6_HOLLE</name>
<organism evidence="3 4">
    <name type="scientific">Holothuria leucospilota</name>
    <name type="common">Black long sea cucumber</name>
    <name type="synonym">Mertensiothuria leucospilota</name>
    <dbReference type="NCBI Taxonomy" id="206669"/>
    <lineage>
        <taxon>Eukaryota</taxon>
        <taxon>Metazoa</taxon>
        <taxon>Echinodermata</taxon>
        <taxon>Eleutherozoa</taxon>
        <taxon>Echinozoa</taxon>
        <taxon>Holothuroidea</taxon>
        <taxon>Aspidochirotacea</taxon>
        <taxon>Aspidochirotida</taxon>
        <taxon>Holothuriidae</taxon>
        <taxon>Holothuria</taxon>
    </lineage>
</organism>
<dbReference type="InterPro" id="IPR057365">
    <property type="entry name" value="URGCP"/>
</dbReference>
<dbReference type="SUPFAM" id="SSF52540">
    <property type="entry name" value="P-loop containing nucleoside triphosphate hydrolases"/>
    <property type="match status" value="1"/>
</dbReference>
<feature type="domain" description="VLIG-type G" evidence="2">
    <location>
        <begin position="575"/>
        <end position="826"/>
    </location>
</feature>
<dbReference type="PROSITE" id="PS51717">
    <property type="entry name" value="G_VLIG"/>
    <property type="match status" value="1"/>
</dbReference>
<keyword evidence="4" id="KW-1185">Reference proteome</keyword>
<dbReference type="Gene3D" id="3.40.50.300">
    <property type="entry name" value="P-loop containing nucleotide triphosphate hydrolases"/>
    <property type="match status" value="1"/>
</dbReference>
<dbReference type="InterPro" id="IPR030383">
    <property type="entry name" value="G_VLIG_dom"/>
</dbReference>
<evidence type="ECO:0000256" key="1">
    <source>
        <dbReference type="ARBA" id="ARBA00006828"/>
    </source>
</evidence>
<comment type="similarity">
    <text evidence="1">Belongs to the TRAFAC class dynamin-like GTPase superfamily. Very large inducible GTPase (VLIG) family.</text>
</comment>
<dbReference type="Pfam" id="PF25496">
    <property type="entry name" value="URGCP"/>
    <property type="match status" value="1"/>
</dbReference>
<evidence type="ECO:0000259" key="2">
    <source>
        <dbReference type="PROSITE" id="PS51717"/>
    </source>
</evidence>
<protein>
    <submittedName>
        <fullName evidence="3">Interferon-induced very large GTPase 1</fullName>
    </submittedName>
</protein>
<dbReference type="EMBL" id="JAIZAY010000012">
    <property type="protein sequence ID" value="KAJ8032127.1"/>
    <property type="molecule type" value="Genomic_DNA"/>
</dbReference>
<gene>
    <name evidence="3" type="ORF">HOLleu_25556</name>
</gene>
<dbReference type="Pfam" id="PF25974">
    <property type="entry name" value="URGCP_9th"/>
    <property type="match status" value="1"/>
</dbReference>
<reference evidence="3" key="1">
    <citation type="submission" date="2021-10" db="EMBL/GenBank/DDBJ databases">
        <title>Tropical sea cucumber genome reveals ecological adaptation and Cuvierian tubules defense mechanism.</title>
        <authorList>
            <person name="Chen T."/>
        </authorList>
    </citation>
    <scope>NUCLEOTIDE SEQUENCE</scope>
    <source>
        <strain evidence="3">Nanhai2018</strain>
        <tissue evidence="3">Muscle</tissue>
    </source>
</reference>